<organism evidence="1 2">
    <name type="scientific">Variovorax dokdonensis</name>
    <dbReference type="NCBI Taxonomy" id="344883"/>
    <lineage>
        <taxon>Bacteria</taxon>
        <taxon>Pseudomonadati</taxon>
        <taxon>Pseudomonadota</taxon>
        <taxon>Betaproteobacteria</taxon>
        <taxon>Burkholderiales</taxon>
        <taxon>Comamonadaceae</taxon>
        <taxon>Variovorax</taxon>
    </lineage>
</organism>
<proteinExistence type="predicted"/>
<comment type="caution">
    <text evidence="1">The sequence shown here is derived from an EMBL/GenBank/DDBJ whole genome shotgun (WGS) entry which is preliminary data.</text>
</comment>
<dbReference type="Pfam" id="PF11162">
    <property type="entry name" value="DUF2946"/>
    <property type="match status" value="1"/>
</dbReference>
<keyword evidence="2" id="KW-1185">Reference proteome</keyword>
<name>A0ABT7NF79_9BURK</name>
<evidence type="ECO:0000313" key="2">
    <source>
        <dbReference type="Proteomes" id="UP001174908"/>
    </source>
</evidence>
<gene>
    <name evidence="1" type="ORF">QTH91_19010</name>
</gene>
<dbReference type="InterPro" id="IPR021333">
    <property type="entry name" value="DUF2946"/>
</dbReference>
<dbReference type="Proteomes" id="UP001174908">
    <property type="component" value="Unassembled WGS sequence"/>
</dbReference>
<accession>A0ABT7NF79</accession>
<reference evidence="1" key="1">
    <citation type="submission" date="2023-06" db="EMBL/GenBank/DDBJ databases">
        <authorList>
            <person name="Jiang Y."/>
            <person name="Liu Q."/>
        </authorList>
    </citation>
    <scope>NUCLEOTIDE SEQUENCE</scope>
    <source>
        <strain evidence="1">CGMCC 1.12089</strain>
    </source>
</reference>
<evidence type="ECO:0008006" key="3">
    <source>
        <dbReference type="Google" id="ProtNLM"/>
    </source>
</evidence>
<evidence type="ECO:0000313" key="1">
    <source>
        <dbReference type="EMBL" id="MDM0046587.1"/>
    </source>
</evidence>
<sequence length="123" mass="12762">MHRLRRINLLHRLVLAWFMLSLGVAVASPVVRPKVMQVVCSVSSGAVVINFQSTDGDEAMQYASFDCPLCAAVGAPPPKRSAEAALPLPLGRAVQSIPAARLAAATAAPLPARGPPASPSELA</sequence>
<dbReference type="RefSeq" id="WP_286661710.1">
    <property type="nucleotide sequence ID" value="NZ_JASZYV010000004.1"/>
</dbReference>
<dbReference type="EMBL" id="JASZYV010000004">
    <property type="protein sequence ID" value="MDM0046587.1"/>
    <property type="molecule type" value="Genomic_DNA"/>
</dbReference>
<protein>
    <recommendedName>
        <fullName evidence="3">DUF2946 domain-containing protein</fullName>
    </recommendedName>
</protein>